<sequence length="395" mass="46167">MTNIIDYVKWRGDLSFQNDPFNDIDALALSLLVYVEFNNVVISEKCYLKDVADEFFKLNDVEKLMQEFSFTKNSIVLLEIMAKSNRYKDILLSDYVSELDYKITKQFAAITFWLPDGSIFISYRGTDDTILGWKEDFMMSYKTLIPSQIRAKEYLEMIVGKKYKYSLSFLIKNRNKQTSIFKIFKEYFYQYFYGVKIRIGGHSKGGNLAVYAASNSDKKLIDRIICIYNHDGPGFDLQNTKLTNYNLLISKIKKYAPENCIFGIMLDYLEDVVIVKSDAKGLMQHDAFSWQIEGKNFITCRDFNKDSQAMDITFKSWLSKVDKDTRKQAIESIFNILDAIKIEKVNDFSQKAFIHLIKALKQLKNMDSESREAIICFFKTLLIENNNSRKEYKKK</sequence>
<dbReference type="InterPro" id="IPR024499">
    <property type="entry name" value="Mbeg1-like"/>
</dbReference>
<dbReference type="InterPro" id="IPR029058">
    <property type="entry name" value="AB_hydrolase_fold"/>
</dbReference>
<dbReference type="RefSeq" id="WP_087255451.1">
    <property type="nucleotide sequence ID" value="NZ_CAUFBS010000003.1"/>
</dbReference>
<evidence type="ECO:0008006" key="3">
    <source>
        <dbReference type="Google" id="ProtNLM"/>
    </source>
</evidence>
<dbReference type="AlphaFoldDB" id="A0A1Y4EKG8"/>
<accession>A0A1Y4EKG8</accession>
<reference evidence="2" key="1">
    <citation type="submission" date="2017-04" db="EMBL/GenBank/DDBJ databases">
        <title>Function of individual gut microbiota members based on whole genome sequencing of pure cultures obtained from chicken caecum.</title>
        <authorList>
            <person name="Medvecky M."/>
            <person name="Cejkova D."/>
            <person name="Polansky O."/>
            <person name="Karasova D."/>
            <person name="Kubasova T."/>
            <person name="Cizek A."/>
            <person name="Rychlik I."/>
        </authorList>
    </citation>
    <scope>NUCLEOTIDE SEQUENCE [LARGE SCALE GENOMIC DNA]</scope>
    <source>
        <strain evidence="2">An149</strain>
    </source>
</reference>
<dbReference type="Pfam" id="PF11187">
    <property type="entry name" value="Mbeg1-like"/>
    <property type="match status" value="1"/>
</dbReference>
<dbReference type="SUPFAM" id="SSF53474">
    <property type="entry name" value="alpha/beta-Hydrolases"/>
    <property type="match status" value="1"/>
</dbReference>
<gene>
    <name evidence="1" type="ORF">B5E91_04355</name>
</gene>
<name>A0A1Y4EKG8_9FIRM</name>
<evidence type="ECO:0000313" key="1">
    <source>
        <dbReference type="EMBL" id="OUQ05651.1"/>
    </source>
</evidence>
<evidence type="ECO:0000313" key="2">
    <source>
        <dbReference type="Proteomes" id="UP000196258"/>
    </source>
</evidence>
<protein>
    <recommendedName>
        <fullName evidence="3">DUF2974 domain-containing protein</fullName>
    </recommendedName>
</protein>
<proteinExistence type="predicted"/>
<organism evidence="1 2">
    <name type="scientific">Thomasclavelia spiroformis</name>
    <dbReference type="NCBI Taxonomy" id="29348"/>
    <lineage>
        <taxon>Bacteria</taxon>
        <taxon>Bacillati</taxon>
        <taxon>Bacillota</taxon>
        <taxon>Erysipelotrichia</taxon>
        <taxon>Erysipelotrichales</taxon>
        <taxon>Coprobacillaceae</taxon>
        <taxon>Thomasclavelia</taxon>
    </lineage>
</organism>
<comment type="caution">
    <text evidence="1">The sequence shown here is derived from an EMBL/GenBank/DDBJ whole genome shotgun (WGS) entry which is preliminary data.</text>
</comment>
<dbReference type="Proteomes" id="UP000196258">
    <property type="component" value="Unassembled WGS sequence"/>
</dbReference>
<dbReference type="Gene3D" id="3.40.50.1820">
    <property type="entry name" value="alpha/beta hydrolase"/>
    <property type="match status" value="1"/>
</dbReference>
<dbReference type="EMBL" id="NFLB01000004">
    <property type="protein sequence ID" value="OUQ05651.1"/>
    <property type="molecule type" value="Genomic_DNA"/>
</dbReference>